<dbReference type="EMBL" id="JAMXFF010000019">
    <property type="protein sequence ID" value="MCT7967396.1"/>
    <property type="molecule type" value="Genomic_DNA"/>
</dbReference>
<accession>A0ABT2MU32</accession>
<name>A0ABT2MU32_9CYAN</name>
<organism evidence="1 2">
    <name type="scientific">Laspinema palackyanum D2a</name>
    <dbReference type="NCBI Taxonomy" id="2953684"/>
    <lineage>
        <taxon>Bacteria</taxon>
        <taxon>Bacillati</taxon>
        <taxon>Cyanobacteriota</taxon>
        <taxon>Cyanophyceae</taxon>
        <taxon>Oscillatoriophycideae</taxon>
        <taxon>Oscillatoriales</taxon>
        <taxon>Laspinemataceae</taxon>
        <taxon>Laspinema</taxon>
        <taxon>Laspinema palackyanum</taxon>
    </lineage>
</organism>
<dbReference type="RefSeq" id="WP_368006983.1">
    <property type="nucleotide sequence ID" value="NZ_JAMXFF010000019.1"/>
</dbReference>
<sequence length="161" mass="18044">MYFIPPPPPPAIVQQVNFLATTENASTILPGERGIYEERARQAASAFNDVVVAGYWGDVLGWTLSRRKAVIFTEEDVAVLGARHHQDNMVTPTWPARNREMFFSSYEQVLACALLQGQGALRGALVVCVNTDSGGQPLDPRIFNKDYRIEIILDIFNFKMR</sequence>
<protein>
    <submittedName>
        <fullName evidence="1">Uncharacterized protein</fullName>
    </submittedName>
</protein>
<gene>
    <name evidence="1" type="ORF">NG799_13730</name>
</gene>
<comment type="caution">
    <text evidence="1">The sequence shown here is derived from an EMBL/GenBank/DDBJ whole genome shotgun (WGS) entry which is preliminary data.</text>
</comment>
<proteinExistence type="predicted"/>
<evidence type="ECO:0000313" key="1">
    <source>
        <dbReference type="EMBL" id="MCT7967396.1"/>
    </source>
</evidence>
<reference evidence="1 2" key="1">
    <citation type="journal article" date="2022" name="Front. Microbiol.">
        <title>High genomic differentiation and limited gene flow indicate recent cryptic speciation within the genus Laspinema (cyanobacteria).</title>
        <authorList>
            <person name="Stanojkovic A."/>
            <person name="Skoupy S."/>
            <person name="Skaloud P."/>
            <person name="Dvorak P."/>
        </authorList>
    </citation>
    <scope>NUCLEOTIDE SEQUENCE [LARGE SCALE GENOMIC DNA]</scope>
    <source>
        <strain evidence="1 2">D2a</strain>
    </source>
</reference>
<dbReference type="Proteomes" id="UP001525890">
    <property type="component" value="Unassembled WGS sequence"/>
</dbReference>
<evidence type="ECO:0000313" key="2">
    <source>
        <dbReference type="Proteomes" id="UP001525890"/>
    </source>
</evidence>
<keyword evidence="2" id="KW-1185">Reference proteome</keyword>